<accession>Q9EYI2</accession>
<evidence type="ECO:0000256" key="2">
    <source>
        <dbReference type="ARBA" id="ARBA00022679"/>
    </source>
</evidence>
<organism evidence="5">
    <name type="scientific">Streptomyces nogalater</name>
    <dbReference type="NCBI Taxonomy" id="38314"/>
    <lineage>
        <taxon>Bacteria</taxon>
        <taxon>Bacillati</taxon>
        <taxon>Actinomycetota</taxon>
        <taxon>Actinomycetes</taxon>
        <taxon>Kitasatosporales</taxon>
        <taxon>Streptomycetaceae</taxon>
        <taxon>Streptomyces</taxon>
    </lineage>
</organism>
<dbReference type="GO" id="GO:0008757">
    <property type="term" value="F:S-adenosylmethionine-dependent methyltransferase activity"/>
    <property type="evidence" value="ECO:0007669"/>
    <property type="project" value="InterPro"/>
</dbReference>
<keyword evidence="2 6" id="KW-0808">Transferase</keyword>
<reference evidence="6" key="2">
    <citation type="journal article" date="2014" name="Int. J. Syst. Evol. Microbiol.">
        <title>Complete genome of a new Firmicutes species belonging to the dominant human colonic microbiota ('Ruminococcus bicirculans') reveals two chromosomes and a selective capacity to utilize plant glucans.</title>
        <authorList>
            <consortium name="NISC Comparative Sequencing Program"/>
            <person name="Wegmann U."/>
            <person name="Louis P."/>
            <person name="Goesmann A."/>
            <person name="Henrissat B."/>
            <person name="Duncan S.H."/>
            <person name="Flint H.J."/>
        </authorList>
    </citation>
    <scope>NUCLEOTIDE SEQUENCE</scope>
    <source>
        <strain evidence="6">CGMCC 4.1442</strain>
    </source>
</reference>
<keyword evidence="3" id="KW-0949">S-adenosyl-L-methionine</keyword>
<dbReference type="CDD" id="cd02440">
    <property type="entry name" value="AdoMet_MTases"/>
    <property type="match status" value="1"/>
</dbReference>
<feature type="domain" description="Polyketide synthase-like methyltransferase" evidence="4">
    <location>
        <begin position="55"/>
        <end position="259"/>
    </location>
</feature>
<evidence type="ECO:0000256" key="1">
    <source>
        <dbReference type="ARBA" id="ARBA00022603"/>
    </source>
</evidence>
<evidence type="ECO:0000256" key="3">
    <source>
        <dbReference type="ARBA" id="ARBA00022691"/>
    </source>
</evidence>
<evidence type="ECO:0000313" key="7">
    <source>
        <dbReference type="Proteomes" id="UP001596065"/>
    </source>
</evidence>
<reference evidence="5" key="1">
    <citation type="submission" date="2000-11" db="EMBL/GenBank/DDBJ databases">
        <title>The entire nogalamycin biosynthetic gene cluster of Streptomyces nogalater; Characterization of a 20 kb DNA region and generation of hybrid structures.</title>
        <authorList>
            <person name="Torkkell S."/>
            <person name="Kunnari T."/>
            <person name="Palmu K."/>
            <person name="Mantsala P."/>
            <person name="Hakala J."/>
            <person name="Ylihonko K."/>
        </authorList>
    </citation>
    <scope>NUCLEOTIDE SEQUENCE</scope>
    <source>
        <strain evidence="5">ATCC27451</strain>
    </source>
</reference>
<name>Q9EYI2_STRNO</name>
<dbReference type="EMBL" id="JBHSOE010000015">
    <property type="protein sequence ID" value="MFC5656190.1"/>
    <property type="molecule type" value="Genomic_DNA"/>
</dbReference>
<dbReference type="SMART" id="SM00828">
    <property type="entry name" value="PKS_MT"/>
    <property type="match status" value="1"/>
</dbReference>
<dbReference type="EC" id="2.1.1.-" evidence="6"/>
<dbReference type="Proteomes" id="UP001596065">
    <property type="component" value="Unassembled WGS sequence"/>
</dbReference>
<proteinExistence type="predicted"/>
<dbReference type="RefSeq" id="WP_344346050.1">
    <property type="nucleotide sequence ID" value="NZ_BAAASM010000002.1"/>
</dbReference>
<dbReference type="InterPro" id="IPR029063">
    <property type="entry name" value="SAM-dependent_MTases_sf"/>
</dbReference>
<dbReference type="Gene3D" id="3.40.50.150">
    <property type="entry name" value="Vaccinia Virus protein VP39"/>
    <property type="match status" value="1"/>
</dbReference>
<keyword evidence="7" id="KW-1185">Reference proteome</keyword>
<dbReference type="SUPFAM" id="SSF53335">
    <property type="entry name" value="S-adenosyl-L-methionine-dependent methyltransferases"/>
    <property type="match status" value="1"/>
</dbReference>
<evidence type="ECO:0000259" key="4">
    <source>
        <dbReference type="SMART" id="SM00828"/>
    </source>
</evidence>
<evidence type="ECO:0000313" key="5">
    <source>
        <dbReference type="EMBL" id="AAG42853.1"/>
    </source>
</evidence>
<dbReference type="EMBL" id="AF323753">
    <property type="protein sequence ID" value="AAG42853.1"/>
    <property type="molecule type" value="Genomic_DNA"/>
</dbReference>
<reference evidence="7" key="3">
    <citation type="journal article" date="2019" name="Int. J. Syst. Evol. Microbiol.">
        <title>The Global Catalogue of Microorganisms (GCM) 10K type strain sequencing project: providing services to taxonomists for standard genome sequencing and annotation.</title>
        <authorList>
            <consortium name="The Broad Institute Genomics Platform"/>
            <consortium name="The Broad Institute Genome Sequencing Center for Infectious Disease"/>
            <person name="Wu L."/>
            <person name="Ma J."/>
        </authorList>
    </citation>
    <scope>NUCLEOTIDE SEQUENCE [LARGE SCALE GENOMIC DNA]</scope>
    <source>
        <strain evidence="7">KCTC 5701</strain>
    </source>
</reference>
<dbReference type="Pfam" id="PF08241">
    <property type="entry name" value="Methyltransf_11"/>
    <property type="match status" value="1"/>
</dbReference>
<dbReference type="InterPro" id="IPR050447">
    <property type="entry name" value="Erg6_SMT_methyltransf"/>
</dbReference>
<dbReference type="InterPro" id="IPR013216">
    <property type="entry name" value="Methyltransf_11"/>
</dbReference>
<dbReference type="AlphaFoldDB" id="Q9EYI2"/>
<reference evidence="6" key="4">
    <citation type="submission" date="2024-09" db="EMBL/GenBank/DDBJ databases">
        <authorList>
            <person name="Sun Q."/>
            <person name="Mori K."/>
        </authorList>
    </citation>
    <scope>NUCLEOTIDE SEQUENCE</scope>
    <source>
        <strain evidence="6">CGMCC 4.1442</strain>
    </source>
</reference>
<dbReference type="InterPro" id="IPR020803">
    <property type="entry name" value="MeTfrase_dom"/>
</dbReference>
<dbReference type="PANTHER" id="PTHR44068:SF11">
    <property type="entry name" value="GERANYL DIPHOSPHATE 2-C-METHYLTRANSFERASE"/>
    <property type="match status" value="1"/>
</dbReference>
<keyword evidence="1 6" id="KW-0489">Methyltransferase</keyword>
<gene>
    <name evidence="5" type="primary">snogM</name>
    <name evidence="6" type="ORF">ACFP3J_11915</name>
</gene>
<evidence type="ECO:0000313" key="6">
    <source>
        <dbReference type="EMBL" id="MFC5656190.1"/>
    </source>
</evidence>
<dbReference type="PANTHER" id="PTHR44068">
    <property type="entry name" value="ZGC:194242"/>
    <property type="match status" value="1"/>
</dbReference>
<sequence>MTNSGTRPQEVADFYDGSSRLIAELNGGSLHFGCWDSLPADAGMDRASQRLTEMMTERIEVGPGQRVLDIGCGTGAPAVQLARATGAEVVGITISPEQVRLATAHAEREGVAERVTFRCADASAELPFPADSFDAVWFFESIFHLPDRLTALRRAAEVLRPGGRLALTDVLHNDETSPAAQESLDEHAYTPLVGEPMRLSDYPPLLRQARLVPVECRDISELTVGRTLECMHRTLDENRERFVERYGSELVDQFSTAVPLLDAVEFGYGIVTAARPDH</sequence>
<dbReference type="GO" id="GO:0032259">
    <property type="term" value="P:methylation"/>
    <property type="evidence" value="ECO:0007669"/>
    <property type="project" value="UniProtKB-KW"/>
</dbReference>
<protein>
    <submittedName>
        <fullName evidence="6">SAM-dependent methyltransferase</fullName>
        <ecNumber evidence="6">2.1.1.-</ecNumber>
    </submittedName>
    <submittedName>
        <fullName evidence="5">SnogM</fullName>
    </submittedName>
</protein>